<evidence type="ECO:0000256" key="6">
    <source>
        <dbReference type="RuleBase" id="RU367028"/>
    </source>
</evidence>
<reference evidence="9 10" key="4">
    <citation type="journal article" date="2011" name="BMC Genomics">
        <title>RNA-Seq improves annotation of protein-coding genes in the cucumber genome.</title>
        <authorList>
            <person name="Li Z."/>
            <person name="Zhang Z."/>
            <person name="Yan P."/>
            <person name="Huang S."/>
            <person name="Fei Z."/>
            <person name="Lin K."/>
        </authorList>
    </citation>
    <scope>NUCLEOTIDE SEQUENCE [LARGE SCALE GENOMIC DNA]</scope>
    <source>
        <strain evidence="10">cv. 9930</strain>
    </source>
</reference>
<feature type="domain" description="OVATE" evidence="8">
    <location>
        <begin position="388"/>
        <end position="447"/>
    </location>
</feature>
<evidence type="ECO:0000313" key="9">
    <source>
        <dbReference type="EMBL" id="KGN49331.1"/>
    </source>
</evidence>
<proteinExistence type="predicted"/>
<protein>
    <recommendedName>
        <fullName evidence="6">Transcription repressor</fullName>
    </recommendedName>
    <alternativeName>
        <fullName evidence="6">Ovate family protein</fullName>
    </alternativeName>
</protein>
<evidence type="ECO:0000259" key="8">
    <source>
        <dbReference type="PROSITE" id="PS51754"/>
    </source>
</evidence>
<dbReference type="PANTHER" id="PTHR33057">
    <property type="entry name" value="TRANSCRIPTION REPRESSOR OFP7-RELATED"/>
    <property type="match status" value="1"/>
</dbReference>
<dbReference type="GO" id="GO:0045892">
    <property type="term" value="P:negative regulation of DNA-templated transcription"/>
    <property type="evidence" value="ECO:0007669"/>
    <property type="project" value="UniProtKB-UniRule"/>
</dbReference>
<dbReference type="InterPro" id="IPR006458">
    <property type="entry name" value="Ovate_C"/>
</dbReference>
<feature type="compositionally biased region" description="Basic and acidic residues" evidence="7">
    <location>
        <begin position="45"/>
        <end position="61"/>
    </location>
</feature>
<dbReference type="OrthoDB" id="1928390at2759"/>
<evidence type="ECO:0000256" key="3">
    <source>
        <dbReference type="ARBA" id="ARBA00023015"/>
    </source>
</evidence>
<dbReference type="Gramene" id="KGN49331">
    <property type="protein sequence ID" value="KGN49331"/>
    <property type="gene ID" value="Csa_6G520290"/>
</dbReference>
<dbReference type="GO" id="GO:0005634">
    <property type="term" value="C:nucleus"/>
    <property type="evidence" value="ECO:0007669"/>
    <property type="project" value="UniProtKB-SubCell"/>
</dbReference>
<dbReference type="OMA" id="WFDLNQA"/>
<keyword evidence="4 6" id="KW-0804">Transcription</keyword>
<keyword evidence="3 6" id="KW-0805">Transcription regulation</keyword>
<accession>A0A0A0KNN1</accession>
<evidence type="ECO:0000256" key="2">
    <source>
        <dbReference type="ARBA" id="ARBA00022491"/>
    </source>
</evidence>
<comment type="subcellular location">
    <subcellularLocation>
        <location evidence="1 6">Nucleus</location>
    </subcellularLocation>
</comment>
<keyword evidence="10" id="KW-1185">Reference proteome</keyword>
<evidence type="ECO:0000256" key="4">
    <source>
        <dbReference type="ARBA" id="ARBA00023163"/>
    </source>
</evidence>
<comment type="function">
    <text evidence="6">Transcriptional repressor that regulates multiple aspects of plant growth and development.</text>
</comment>
<evidence type="ECO:0000256" key="5">
    <source>
        <dbReference type="ARBA" id="ARBA00023242"/>
    </source>
</evidence>
<dbReference type="EMBL" id="CM002927">
    <property type="protein sequence ID" value="KGN49331.1"/>
    <property type="molecule type" value="Genomic_DNA"/>
</dbReference>
<keyword evidence="2 6" id="KW-0678">Repressor</keyword>
<organism evidence="9 10">
    <name type="scientific">Cucumis sativus</name>
    <name type="common">Cucumber</name>
    <dbReference type="NCBI Taxonomy" id="3659"/>
    <lineage>
        <taxon>Eukaryota</taxon>
        <taxon>Viridiplantae</taxon>
        <taxon>Streptophyta</taxon>
        <taxon>Embryophyta</taxon>
        <taxon>Tracheophyta</taxon>
        <taxon>Spermatophyta</taxon>
        <taxon>Magnoliopsida</taxon>
        <taxon>eudicotyledons</taxon>
        <taxon>Gunneridae</taxon>
        <taxon>Pentapetalae</taxon>
        <taxon>rosids</taxon>
        <taxon>fabids</taxon>
        <taxon>Cucurbitales</taxon>
        <taxon>Cucurbitaceae</taxon>
        <taxon>Benincaseae</taxon>
        <taxon>Cucumis</taxon>
    </lineage>
</organism>
<feature type="compositionally biased region" description="Basic and acidic residues" evidence="7">
    <location>
        <begin position="202"/>
        <end position="218"/>
    </location>
</feature>
<dbReference type="KEGG" id="csv:105435968"/>
<name>A0A0A0KNN1_CUCSA</name>
<dbReference type="Proteomes" id="UP000029981">
    <property type="component" value="Chromosome 6"/>
</dbReference>
<dbReference type="AlphaFoldDB" id="A0A0A0KNN1"/>
<dbReference type="InterPro" id="IPR038933">
    <property type="entry name" value="Ovate"/>
</dbReference>
<reference evidence="9 10" key="1">
    <citation type="journal article" date="2009" name="Nat. Genet.">
        <title>The genome of the cucumber, Cucumis sativus L.</title>
        <authorList>
            <person name="Huang S."/>
            <person name="Li R."/>
            <person name="Zhang Z."/>
            <person name="Li L."/>
            <person name="Gu X."/>
            <person name="Fan W."/>
            <person name="Lucas W.J."/>
            <person name="Wang X."/>
            <person name="Xie B."/>
            <person name="Ni P."/>
            <person name="Ren Y."/>
            <person name="Zhu H."/>
            <person name="Li J."/>
            <person name="Lin K."/>
            <person name="Jin W."/>
            <person name="Fei Z."/>
            <person name="Li G."/>
            <person name="Staub J."/>
            <person name="Kilian A."/>
            <person name="van der Vossen E.A."/>
            <person name="Wu Y."/>
            <person name="Guo J."/>
            <person name="He J."/>
            <person name="Jia Z."/>
            <person name="Ren Y."/>
            <person name="Tian G."/>
            <person name="Lu Y."/>
            <person name="Ruan J."/>
            <person name="Qian W."/>
            <person name="Wang M."/>
            <person name="Huang Q."/>
            <person name="Li B."/>
            <person name="Xuan Z."/>
            <person name="Cao J."/>
            <person name="Asan"/>
            <person name="Wu Z."/>
            <person name="Zhang J."/>
            <person name="Cai Q."/>
            <person name="Bai Y."/>
            <person name="Zhao B."/>
            <person name="Han Y."/>
            <person name="Li Y."/>
            <person name="Li X."/>
            <person name="Wang S."/>
            <person name="Shi Q."/>
            <person name="Liu S."/>
            <person name="Cho W.K."/>
            <person name="Kim J.Y."/>
            <person name="Xu Y."/>
            <person name="Heller-Uszynska K."/>
            <person name="Miao H."/>
            <person name="Cheng Z."/>
            <person name="Zhang S."/>
            <person name="Wu J."/>
            <person name="Yang Y."/>
            <person name="Kang H."/>
            <person name="Li M."/>
            <person name="Liang H."/>
            <person name="Ren X."/>
            <person name="Shi Z."/>
            <person name="Wen M."/>
            <person name="Jian M."/>
            <person name="Yang H."/>
            <person name="Zhang G."/>
            <person name="Yang Z."/>
            <person name="Chen R."/>
            <person name="Liu S."/>
            <person name="Li J."/>
            <person name="Ma L."/>
            <person name="Liu H."/>
            <person name="Zhou Y."/>
            <person name="Zhao J."/>
            <person name="Fang X."/>
            <person name="Li G."/>
            <person name="Fang L."/>
            <person name="Li Y."/>
            <person name="Liu D."/>
            <person name="Zheng H."/>
            <person name="Zhang Y."/>
            <person name="Qin N."/>
            <person name="Li Z."/>
            <person name="Yang G."/>
            <person name="Yang S."/>
            <person name="Bolund L."/>
            <person name="Kristiansen K."/>
            <person name="Zheng H."/>
            <person name="Li S."/>
            <person name="Zhang X."/>
            <person name="Yang H."/>
            <person name="Wang J."/>
            <person name="Sun R."/>
            <person name="Zhang B."/>
            <person name="Jiang S."/>
            <person name="Wang J."/>
            <person name="Du Y."/>
            <person name="Li S."/>
        </authorList>
    </citation>
    <scope>NUCLEOTIDE SEQUENCE [LARGE SCALE GENOMIC DNA]</scope>
    <source>
        <strain evidence="10">cv. 9930</strain>
    </source>
</reference>
<dbReference type="Pfam" id="PF04844">
    <property type="entry name" value="Ovate"/>
    <property type="match status" value="1"/>
</dbReference>
<feature type="region of interest" description="Disordered" evidence="7">
    <location>
        <begin position="1"/>
        <end position="86"/>
    </location>
</feature>
<dbReference type="PROSITE" id="PS51754">
    <property type="entry name" value="OVATE"/>
    <property type="match status" value="1"/>
</dbReference>
<feature type="compositionally biased region" description="Low complexity" evidence="7">
    <location>
        <begin position="12"/>
        <end position="29"/>
    </location>
</feature>
<dbReference type="STRING" id="3659.A0A0A0KNN1"/>
<dbReference type="PANTHER" id="PTHR33057:SF82">
    <property type="entry name" value="TRANSCRIPTION REPRESSOR OFP5"/>
    <property type="match status" value="1"/>
</dbReference>
<keyword evidence="5 6" id="KW-0539">Nucleus</keyword>
<evidence type="ECO:0000313" key="10">
    <source>
        <dbReference type="Proteomes" id="UP000029981"/>
    </source>
</evidence>
<evidence type="ECO:0000256" key="1">
    <source>
        <dbReference type="ARBA" id="ARBA00004123"/>
    </source>
</evidence>
<feature type="compositionally biased region" description="Polar residues" evidence="7">
    <location>
        <begin position="73"/>
        <end position="86"/>
    </location>
</feature>
<reference evidence="9 10" key="2">
    <citation type="journal article" date="2009" name="PLoS ONE">
        <title>An integrated genetic and cytogenetic map of the cucumber genome.</title>
        <authorList>
            <person name="Ren Y."/>
            <person name="Zhang Z."/>
            <person name="Liu J."/>
            <person name="Staub J.E."/>
            <person name="Han Y."/>
            <person name="Cheng Z."/>
            <person name="Li X."/>
            <person name="Lu J."/>
            <person name="Miao H."/>
            <person name="Kang H."/>
            <person name="Xie B."/>
            <person name="Gu X."/>
            <person name="Wang X."/>
            <person name="Du Y."/>
            <person name="Jin W."/>
            <person name="Huang S."/>
        </authorList>
    </citation>
    <scope>NUCLEOTIDE SEQUENCE [LARGE SCALE GENOMIC DNA]</scope>
    <source>
        <strain evidence="10">cv. 9930</strain>
    </source>
</reference>
<dbReference type="eggNOG" id="ENOG502QQT7">
    <property type="taxonomic scope" value="Eukaryota"/>
</dbReference>
<feature type="region of interest" description="Disordered" evidence="7">
    <location>
        <begin position="177"/>
        <end position="218"/>
    </location>
</feature>
<evidence type="ECO:0000256" key="7">
    <source>
        <dbReference type="SAM" id="MobiDB-lite"/>
    </source>
</evidence>
<reference evidence="9 10" key="3">
    <citation type="journal article" date="2010" name="BMC Genomics">
        <title>Transcriptome sequencing and comparative analysis of cucumber flowers with different sex types.</title>
        <authorList>
            <person name="Guo S."/>
            <person name="Zheng Y."/>
            <person name="Joung J.G."/>
            <person name="Liu S."/>
            <person name="Zhang Z."/>
            <person name="Crasta O.R."/>
            <person name="Sobral B.W."/>
            <person name="Xu Y."/>
            <person name="Huang S."/>
            <person name="Fei Z."/>
        </authorList>
    </citation>
    <scope>NUCLEOTIDE SEQUENCE [LARGE SCALE GENOMIC DNA]</scope>
    <source>
        <strain evidence="10">cv. 9930</strain>
    </source>
</reference>
<sequence length="468" mass="54429">MKWGRRKPHNPSSSSSTSSSSSSRPSFMSNILPASWLSKLKQKKSNQEARPRKVKGTEKRSSPCIQSPDFANVTPSPGQVNGNRNRLCTGDNGEFWKLPFGGEDIDVKKSSEILRSVWYNSENEHDLPRTSCRSCRTKYTEFEGNEEIQNLDDMVSRMTRRRRRRREAPIQVKLLRRESETESTTPRSKYRENGNFGNFGKKGVEKKGFKPERETDKGKEIRARRLVGKKMLGVEEESGVRKNERDKTKLTNSRKHRYVPSTMSKSSNLGTIEENCVFSSMKAEESDGHDTLGIEIDSDWERMKELKIEELKLRYEKQRQPLYIRKDSNEKNPKGRRKIRVYSPRTANKIEICKIKALEDMKKAKLKMKKKVKESTVEDDTDLESFAVVKSSFDPQQDFRDSMVEMIMERRISKAEELEELLACYLTLNSDQYHDLIIKVFRQVWFDLNQAALESELHKQFPCNEQLV</sequence>
<gene>
    <name evidence="9" type="ORF">Csa_6G520290</name>
</gene>
<dbReference type="NCBIfam" id="TIGR01568">
    <property type="entry name" value="A_thal_3678"/>
    <property type="match status" value="1"/>
</dbReference>